<gene>
    <name evidence="2" type="ORF">ENT37_14020</name>
</gene>
<sequence length="234" mass="27067">MLLCDFHIHTSYSDGSVELRRTVDLFGQAGFDVIAITDHVVNGETALGKLANRFRFSIQEDNFNRYLEDVAKEGKRAWERYEMLVLPGVEITKSSLSSSQSAHVLLIDIKTFVSATWDFEKIFLEAKKQNALIIACHPHHSSELTALDTLYLWNHRKKYARYIDAWEIANRDDVFNVISLKKYPYIAGSDFHRVRHLYSWKTMLNCEKEIGAIKQCIRYNRGVAITLFRDGVPF</sequence>
<accession>A0A7C4PL22</accession>
<dbReference type="InterPro" id="IPR052018">
    <property type="entry name" value="PHP_domain"/>
</dbReference>
<dbReference type="Gene3D" id="3.20.20.140">
    <property type="entry name" value="Metal-dependent hydrolases"/>
    <property type="match status" value="1"/>
</dbReference>
<proteinExistence type="predicted"/>
<feature type="domain" description="Polymerase/histidinol phosphatase N-terminal" evidence="1">
    <location>
        <begin position="4"/>
        <end position="95"/>
    </location>
</feature>
<dbReference type="GO" id="GO:0016740">
    <property type="term" value="F:transferase activity"/>
    <property type="evidence" value="ECO:0007669"/>
    <property type="project" value="UniProtKB-KW"/>
</dbReference>
<organism evidence="2">
    <name type="scientific">Anaerolinea thermolimosa</name>
    <dbReference type="NCBI Taxonomy" id="229919"/>
    <lineage>
        <taxon>Bacteria</taxon>
        <taxon>Bacillati</taxon>
        <taxon>Chloroflexota</taxon>
        <taxon>Anaerolineae</taxon>
        <taxon>Anaerolineales</taxon>
        <taxon>Anaerolineaceae</taxon>
        <taxon>Anaerolinea</taxon>
    </lineage>
</organism>
<dbReference type="AlphaFoldDB" id="A0A7C4PL22"/>
<protein>
    <submittedName>
        <fullName evidence="2">Phosphotransferase</fullName>
    </submittedName>
</protein>
<dbReference type="SMART" id="SM00481">
    <property type="entry name" value="POLIIIAc"/>
    <property type="match status" value="1"/>
</dbReference>
<dbReference type="PANTHER" id="PTHR42924:SF11">
    <property type="entry name" value="POLYMERASE_HISTIDINOL PHOSPHATASE N-TERMINAL DOMAIN-CONTAINING PROTEIN"/>
    <property type="match status" value="1"/>
</dbReference>
<dbReference type="EMBL" id="DSYK01000701">
    <property type="protein sequence ID" value="HGS22967.1"/>
    <property type="molecule type" value="Genomic_DNA"/>
</dbReference>
<dbReference type="SUPFAM" id="SSF89550">
    <property type="entry name" value="PHP domain-like"/>
    <property type="match status" value="1"/>
</dbReference>
<dbReference type="PANTHER" id="PTHR42924">
    <property type="entry name" value="EXONUCLEASE"/>
    <property type="match status" value="1"/>
</dbReference>
<dbReference type="GO" id="GO:0004534">
    <property type="term" value="F:5'-3' RNA exonuclease activity"/>
    <property type="evidence" value="ECO:0007669"/>
    <property type="project" value="TreeGrafter"/>
</dbReference>
<evidence type="ECO:0000259" key="1">
    <source>
        <dbReference type="SMART" id="SM00481"/>
    </source>
</evidence>
<keyword evidence="2" id="KW-0808">Transferase</keyword>
<dbReference type="Pfam" id="PF02811">
    <property type="entry name" value="PHP"/>
    <property type="match status" value="1"/>
</dbReference>
<dbReference type="InterPro" id="IPR016195">
    <property type="entry name" value="Pol/histidinol_Pase-like"/>
</dbReference>
<dbReference type="InterPro" id="IPR003141">
    <property type="entry name" value="Pol/His_phosphatase_N"/>
</dbReference>
<dbReference type="InterPro" id="IPR004013">
    <property type="entry name" value="PHP_dom"/>
</dbReference>
<evidence type="ECO:0000313" key="2">
    <source>
        <dbReference type="EMBL" id="HGS22967.1"/>
    </source>
</evidence>
<reference evidence="2" key="1">
    <citation type="journal article" date="2020" name="mSystems">
        <title>Genome- and Community-Level Interaction Insights into Carbon Utilization and Element Cycling Functions of Hydrothermarchaeota in Hydrothermal Sediment.</title>
        <authorList>
            <person name="Zhou Z."/>
            <person name="Liu Y."/>
            <person name="Xu W."/>
            <person name="Pan J."/>
            <person name="Luo Z.H."/>
            <person name="Li M."/>
        </authorList>
    </citation>
    <scope>NUCLEOTIDE SEQUENCE [LARGE SCALE GENOMIC DNA]</scope>
    <source>
        <strain evidence="2">SpSt-573</strain>
    </source>
</reference>
<comment type="caution">
    <text evidence="2">The sequence shown here is derived from an EMBL/GenBank/DDBJ whole genome shotgun (WGS) entry which is preliminary data.</text>
</comment>
<dbReference type="GO" id="GO:0035312">
    <property type="term" value="F:5'-3' DNA exonuclease activity"/>
    <property type="evidence" value="ECO:0007669"/>
    <property type="project" value="TreeGrafter"/>
</dbReference>
<name>A0A7C4PL22_9CHLR</name>